<dbReference type="Pfam" id="PF00685">
    <property type="entry name" value="Sulfotransfer_1"/>
    <property type="match status" value="1"/>
</dbReference>
<dbReference type="GeneID" id="107224297"/>
<dbReference type="PANTHER" id="PTHR10704:SF44">
    <property type="entry name" value="LD35051P-RELATED"/>
    <property type="match status" value="1"/>
</dbReference>
<dbReference type="KEGG" id="nlo:107224297"/>
<dbReference type="FunCoup" id="A0A6J0C004">
    <property type="interactions" value="224"/>
</dbReference>
<keyword evidence="3" id="KW-1185">Reference proteome</keyword>
<feature type="domain" description="Sulfotransferase" evidence="2">
    <location>
        <begin position="125"/>
        <end position="397"/>
    </location>
</feature>
<reference evidence="4" key="1">
    <citation type="submission" date="2025-04" db="UniProtKB">
        <authorList>
            <consortium name="RefSeq"/>
        </authorList>
    </citation>
    <scope>IDENTIFICATION</scope>
    <source>
        <tissue evidence="5 6">Thorax and Abdomen</tissue>
        <tissue evidence="4">Whole body</tissue>
    </source>
</reference>
<dbReference type="GO" id="GO:0006044">
    <property type="term" value="P:N-acetylglucosamine metabolic process"/>
    <property type="evidence" value="ECO:0007669"/>
    <property type="project" value="TreeGrafter"/>
</dbReference>
<evidence type="ECO:0000313" key="4">
    <source>
        <dbReference type="RefSeq" id="XP_015519789.1"/>
    </source>
</evidence>
<dbReference type="RefSeq" id="XP_015519789.1">
    <property type="nucleotide sequence ID" value="XM_015664303.1"/>
</dbReference>
<protein>
    <submittedName>
        <fullName evidence="5 6">Carbohydrate sulfotransferase 5 isoform X1</fullName>
    </submittedName>
    <submittedName>
        <fullName evidence="4">Carbohydrate sulfotransferase 5-like isoform X1</fullName>
    </submittedName>
</protein>
<evidence type="ECO:0000313" key="6">
    <source>
        <dbReference type="RefSeq" id="XP_046589499.1"/>
    </source>
</evidence>
<dbReference type="Gene3D" id="3.40.50.300">
    <property type="entry name" value="P-loop containing nucleotide triphosphate hydrolases"/>
    <property type="match status" value="1"/>
</dbReference>
<evidence type="ECO:0000256" key="1">
    <source>
        <dbReference type="SAM" id="Phobius"/>
    </source>
</evidence>
<sequence length="421" mass="48957">MSKLASFYGLVGLGSLCLVFLFFNQRYGSPMKHRIQPILAVGRSWEDFETTPEPYEFEEPVSNAAVVKEADDSVATLNEIQQVLNLQRRMIRDDMIGYQYPNGRYNKSAKRLEDLVMEKNGKPIRSVIITTWRSGSTFLGDVLTAHPGVFYHYEPLLDFDIVQIRGPPLASQALRNLKALLNCEYEDLDHYIQFGRGHSWLLNHNSPLWKQCQSHRRICYNHRFLSGMCKLFPFQSMKLVRLRLRVAQQLLADEKLAVRLILLVRDPRGTLQSRKHRSFCRESPDCSDPSLLCADMVSDYNAAVELQRKYPSTFRVIRYEDLAVEPYKHVEELFKFYGLDFHPSVKRFLDTHTKNDVGGVSSTYRNSKAAPFHWRADLEFEEVEEIQRNCVVAMKHWGYVHAINASHQREFNPITDYVLRL</sequence>
<name>A0A6J0C004_NEOLC</name>
<dbReference type="GO" id="GO:0006790">
    <property type="term" value="P:sulfur compound metabolic process"/>
    <property type="evidence" value="ECO:0007669"/>
    <property type="project" value="TreeGrafter"/>
</dbReference>
<dbReference type="AlphaFoldDB" id="A0A6J0C004"/>
<organism evidence="3 4">
    <name type="scientific">Neodiprion lecontei</name>
    <name type="common">Redheaded pine sawfly</name>
    <dbReference type="NCBI Taxonomy" id="441921"/>
    <lineage>
        <taxon>Eukaryota</taxon>
        <taxon>Metazoa</taxon>
        <taxon>Ecdysozoa</taxon>
        <taxon>Arthropoda</taxon>
        <taxon>Hexapoda</taxon>
        <taxon>Insecta</taxon>
        <taxon>Pterygota</taxon>
        <taxon>Neoptera</taxon>
        <taxon>Endopterygota</taxon>
        <taxon>Hymenoptera</taxon>
        <taxon>Tenthredinoidea</taxon>
        <taxon>Diprionidae</taxon>
        <taxon>Diprioninae</taxon>
        <taxon>Neodiprion</taxon>
    </lineage>
</organism>
<dbReference type="FunFam" id="3.40.50.300:FF:001931">
    <property type="entry name" value="Blast:Carbohydrate sulfotransferase 4"/>
    <property type="match status" value="1"/>
</dbReference>
<dbReference type="GO" id="GO:0001517">
    <property type="term" value="F:N-acetylglucosamine 6-O-sulfotransferase activity"/>
    <property type="evidence" value="ECO:0007669"/>
    <property type="project" value="TreeGrafter"/>
</dbReference>
<gene>
    <name evidence="4 5 6 7 8" type="primary">LOC107224297</name>
</gene>
<dbReference type="InterPro" id="IPR027417">
    <property type="entry name" value="P-loop_NTPase"/>
</dbReference>
<dbReference type="InParanoid" id="A0A6J0C004"/>
<evidence type="ECO:0000313" key="5">
    <source>
        <dbReference type="RefSeq" id="XP_046589498.1"/>
    </source>
</evidence>
<dbReference type="InterPro" id="IPR000863">
    <property type="entry name" value="Sulfotransferase_dom"/>
</dbReference>
<keyword evidence="1" id="KW-1133">Transmembrane helix</keyword>
<accession>A0A6J0C004</accession>
<dbReference type="RefSeq" id="XP_046589500.1">
    <property type="nucleotide sequence ID" value="XM_046733544.1"/>
</dbReference>
<evidence type="ECO:0000313" key="8">
    <source>
        <dbReference type="RefSeq" id="XP_046589501.1"/>
    </source>
</evidence>
<dbReference type="SUPFAM" id="SSF52540">
    <property type="entry name" value="P-loop containing nucleoside triphosphate hydrolases"/>
    <property type="match status" value="1"/>
</dbReference>
<proteinExistence type="predicted"/>
<feature type="transmembrane region" description="Helical" evidence="1">
    <location>
        <begin position="6"/>
        <end position="24"/>
    </location>
</feature>
<dbReference type="RefSeq" id="XP_046589499.1">
    <property type="nucleotide sequence ID" value="XM_046733543.1"/>
</dbReference>
<dbReference type="OrthoDB" id="6138663at2759"/>
<dbReference type="PANTHER" id="PTHR10704">
    <property type="entry name" value="CARBOHYDRATE SULFOTRANSFERASE"/>
    <property type="match status" value="1"/>
</dbReference>
<dbReference type="InterPro" id="IPR051135">
    <property type="entry name" value="Gal/GlcNAc/GalNAc_ST"/>
</dbReference>
<evidence type="ECO:0000313" key="3">
    <source>
        <dbReference type="Proteomes" id="UP000829291"/>
    </source>
</evidence>
<dbReference type="RefSeq" id="XP_046589498.1">
    <property type="nucleotide sequence ID" value="XM_046733542.1"/>
</dbReference>
<evidence type="ECO:0000313" key="7">
    <source>
        <dbReference type="RefSeq" id="XP_046589500.1"/>
    </source>
</evidence>
<dbReference type="Proteomes" id="UP000829291">
    <property type="component" value="Chromosome 3"/>
</dbReference>
<keyword evidence="1" id="KW-0812">Transmembrane</keyword>
<dbReference type="RefSeq" id="XP_046589501.1">
    <property type="nucleotide sequence ID" value="XM_046733545.1"/>
</dbReference>
<evidence type="ECO:0000259" key="2">
    <source>
        <dbReference type="Pfam" id="PF00685"/>
    </source>
</evidence>
<keyword evidence="1" id="KW-0472">Membrane</keyword>